<evidence type="ECO:0000313" key="3">
    <source>
        <dbReference type="Proteomes" id="UP000237822"/>
    </source>
</evidence>
<organism evidence="2 3">
    <name type="scientific">Knoellia remsis</name>
    <dbReference type="NCBI Taxonomy" id="407159"/>
    <lineage>
        <taxon>Bacteria</taxon>
        <taxon>Bacillati</taxon>
        <taxon>Actinomycetota</taxon>
        <taxon>Actinomycetes</taxon>
        <taxon>Micrococcales</taxon>
        <taxon>Intrasporangiaceae</taxon>
        <taxon>Knoellia</taxon>
    </lineage>
</organism>
<dbReference type="Proteomes" id="UP000237822">
    <property type="component" value="Unassembled WGS sequence"/>
</dbReference>
<name>A0A2T0UA87_9MICO</name>
<feature type="domain" description="Dienelactone hydrolase" evidence="1">
    <location>
        <begin position="16"/>
        <end position="229"/>
    </location>
</feature>
<dbReference type="PANTHER" id="PTHR46623:SF6">
    <property type="entry name" value="ALPHA_BETA-HYDROLASES SUPERFAMILY PROTEIN"/>
    <property type="match status" value="1"/>
</dbReference>
<evidence type="ECO:0000259" key="1">
    <source>
        <dbReference type="Pfam" id="PF01738"/>
    </source>
</evidence>
<dbReference type="InterPro" id="IPR002925">
    <property type="entry name" value="Dienelactn_hydro"/>
</dbReference>
<dbReference type="SUPFAM" id="SSF53474">
    <property type="entry name" value="alpha/beta-Hydrolases"/>
    <property type="match status" value="1"/>
</dbReference>
<dbReference type="InterPro" id="IPR051049">
    <property type="entry name" value="Dienelactone_hydrolase-like"/>
</dbReference>
<dbReference type="GO" id="GO:0016787">
    <property type="term" value="F:hydrolase activity"/>
    <property type="evidence" value="ECO:0007669"/>
    <property type="project" value="InterPro"/>
</dbReference>
<protein>
    <submittedName>
        <fullName evidence="2">Carboxymethylenebutenolidase</fullName>
    </submittedName>
</protein>
<accession>A0A2T0UA87</accession>
<comment type="caution">
    <text evidence="2">The sequence shown here is derived from an EMBL/GenBank/DDBJ whole genome shotgun (WGS) entry which is preliminary data.</text>
</comment>
<keyword evidence="3" id="KW-1185">Reference proteome</keyword>
<dbReference type="Gene3D" id="3.40.50.1820">
    <property type="entry name" value="alpha/beta hydrolase"/>
    <property type="match status" value="1"/>
</dbReference>
<dbReference type="Pfam" id="PF01738">
    <property type="entry name" value="DLH"/>
    <property type="match status" value="1"/>
</dbReference>
<proteinExistence type="predicted"/>
<dbReference type="PANTHER" id="PTHR46623">
    <property type="entry name" value="CARBOXYMETHYLENEBUTENOLIDASE-RELATED"/>
    <property type="match status" value="1"/>
</dbReference>
<dbReference type="EMBL" id="PVTI01000023">
    <property type="protein sequence ID" value="PRY54855.1"/>
    <property type="molecule type" value="Genomic_DNA"/>
</dbReference>
<sequence length="233" mass="24718">MVDSPSSDSPTLDIPADLVLPEAGTGPGIVLFQEIFGVTDYIRSRARDLADLGYAVLVPHFYAHLGDPVVTEDEGGLPRAMALLEEFDWPRGVRDGVGALEALRAHPAVTGGVGLVGFCFGGGLAFNVAAEAELKPDALVSYYGSALPTLLGIAAQVTSPSLHHFGDSDSYISLDTVREIEDAVTENNEDVTFVVYPGADHAFDNPSPTFHHAAASEAAWDETTAWLRENLPV</sequence>
<gene>
    <name evidence="2" type="ORF">BCF74_12329</name>
</gene>
<evidence type="ECO:0000313" key="2">
    <source>
        <dbReference type="EMBL" id="PRY54855.1"/>
    </source>
</evidence>
<dbReference type="InterPro" id="IPR029058">
    <property type="entry name" value="AB_hydrolase_fold"/>
</dbReference>
<dbReference type="RefSeq" id="WP_106298398.1">
    <property type="nucleotide sequence ID" value="NZ_PVTI01000023.1"/>
</dbReference>
<dbReference type="AlphaFoldDB" id="A0A2T0UA87"/>
<dbReference type="OrthoDB" id="3208682at2"/>
<reference evidence="2 3" key="1">
    <citation type="submission" date="2018-03" db="EMBL/GenBank/DDBJ databases">
        <title>Genomic Encyclopedia of Archaeal and Bacterial Type Strains, Phase II (KMG-II): from individual species to whole genera.</title>
        <authorList>
            <person name="Goeker M."/>
        </authorList>
    </citation>
    <scope>NUCLEOTIDE SEQUENCE [LARGE SCALE GENOMIC DNA]</scope>
    <source>
        <strain evidence="2 3">ATCC BAA-1496</strain>
    </source>
</reference>